<proteinExistence type="predicted"/>
<keyword evidence="3" id="KW-1185">Reference proteome</keyword>
<feature type="compositionally biased region" description="Basic and acidic residues" evidence="1">
    <location>
        <begin position="23"/>
        <end position="35"/>
    </location>
</feature>
<feature type="region of interest" description="Disordered" evidence="1">
    <location>
        <begin position="1"/>
        <end position="61"/>
    </location>
</feature>
<gene>
    <name evidence="2" type="ORF">KCH_76790</name>
</gene>
<evidence type="ECO:0000313" key="2">
    <source>
        <dbReference type="EMBL" id="KDN80532.1"/>
    </source>
</evidence>
<evidence type="ECO:0000256" key="1">
    <source>
        <dbReference type="SAM" id="MobiDB-lite"/>
    </source>
</evidence>
<reference evidence="2 3" key="1">
    <citation type="submission" date="2014-05" db="EMBL/GenBank/DDBJ databases">
        <title>Draft Genome Sequence of Kitasatospora cheerisanensis KCTC 2395.</title>
        <authorList>
            <person name="Nam D.H."/>
        </authorList>
    </citation>
    <scope>NUCLEOTIDE SEQUENCE [LARGE SCALE GENOMIC DNA]</scope>
    <source>
        <strain evidence="2 3">KCTC 2395</strain>
    </source>
</reference>
<sequence>MQAVVEQGPTCSSIPKTSWLPPVDRRDGRGSDRRNNGATGRPLRRSWRSRTADRSTPPRWF</sequence>
<organism evidence="2 3">
    <name type="scientific">Kitasatospora cheerisanensis KCTC 2395</name>
    <dbReference type="NCBI Taxonomy" id="1348663"/>
    <lineage>
        <taxon>Bacteria</taxon>
        <taxon>Bacillati</taxon>
        <taxon>Actinomycetota</taxon>
        <taxon>Actinomycetes</taxon>
        <taxon>Kitasatosporales</taxon>
        <taxon>Streptomycetaceae</taxon>
        <taxon>Kitasatospora</taxon>
    </lineage>
</organism>
<accession>A0A066YHB2</accession>
<comment type="caution">
    <text evidence="2">The sequence shown here is derived from an EMBL/GenBank/DDBJ whole genome shotgun (WGS) entry which is preliminary data.</text>
</comment>
<name>A0A066YHB2_9ACTN</name>
<evidence type="ECO:0000313" key="3">
    <source>
        <dbReference type="Proteomes" id="UP000027178"/>
    </source>
</evidence>
<dbReference type="EMBL" id="JNBY01000172">
    <property type="protein sequence ID" value="KDN80532.1"/>
    <property type="molecule type" value="Genomic_DNA"/>
</dbReference>
<dbReference type="HOGENOM" id="CLU_2916462_0_0_11"/>
<dbReference type="Proteomes" id="UP000027178">
    <property type="component" value="Unassembled WGS sequence"/>
</dbReference>
<dbReference type="AlphaFoldDB" id="A0A066YHB2"/>
<protein>
    <submittedName>
        <fullName evidence="2">Uncharacterized protein</fullName>
    </submittedName>
</protein>